<evidence type="ECO:0000313" key="2">
    <source>
        <dbReference type="EMBL" id="MXU91507.1"/>
    </source>
</evidence>
<sequence length="123" mass="13225">MVVATVALYGASLWCSLRTISSESSSRSERPSEMYVAAATSRLLSQTMACGVAALPSPVSEDVRRCSTASDPPHGSFRITETSAPDFEATSPPALTGSVISVSEKSEGHLENFFHHFRRSRCQ</sequence>
<accession>A0A6B0UNV3</accession>
<proteinExistence type="predicted"/>
<evidence type="ECO:0000256" key="1">
    <source>
        <dbReference type="SAM" id="MobiDB-lite"/>
    </source>
</evidence>
<dbReference type="EMBL" id="GIFC01009424">
    <property type="protein sequence ID" value="MXU91507.1"/>
    <property type="molecule type" value="Transcribed_RNA"/>
</dbReference>
<organism evidence="2">
    <name type="scientific">Ixodes ricinus</name>
    <name type="common">Common tick</name>
    <name type="synonym">Acarus ricinus</name>
    <dbReference type="NCBI Taxonomy" id="34613"/>
    <lineage>
        <taxon>Eukaryota</taxon>
        <taxon>Metazoa</taxon>
        <taxon>Ecdysozoa</taxon>
        <taxon>Arthropoda</taxon>
        <taxon>Chelicerata</taxon>
        <taxon>Arachnida</taxon>
        <taxon>Acari</taxon>
        <taxon>Parasitiformes</taxon>
        <taxon>Ixodida</taxon>
        <taxon>Ixodoidea</taxon>
        <taxon>Ixodidae</taxon>
        <taxon>Ixodinae</taxon>
        <taxon>Ixodes</taxon>
    </lineage>
</organism>
<protein>
    <submittedName>
        <fullName evidence="2">Uncharacterized protein</fullName>
    </submittedName>
</protein>
<name>A0A6B0UNV3_IXORI</name>
<reference evidence="2" key="1">
    <citation type="submission" date="2019-12" db="EMBL/GenBank/DDBJ databases">
        <title>An insight into the sialome of adult female Ixodes ricinus ticks feeding for 6 days.</title>
        <authorList>
            <person name="Perner J."/>
            <person name="Ribeiro J.M.C."/>
        </authorList>
    </citation>
    <scope>NUCLEOTIDE SEQUENCE</scope>
    <source>
        <strain evidence="2">Semi-engorged</strain>
        <tissue evidence="2">Salivary glands</tissue>
    </source>
</reference>
<feature type="region of interest" description="Disordered" evidence="1">
    <location>
        <begin position="63"/>
        <end position="92"/>
    </location>
</feature>
<dbReference type="AlphaFoldDB" id="A0A6B0UNV3"/>